<protein>
    <submittedName>
        <fullName evidence="1">Uncharacterized protein</fullName>
    </submittedName>
</protein>
<proteinExistence type="predicted"/>
<evidence type="ECO:0000313" key="1">
    <source>
        <dbReference type="EMBL" id="BCR05061.1"/>
    </source>
</evidence>
<organism evidence="1 2">
    <name type="scientific">Desulfuromonas versatilis</name>
    <dbReference type="NCBI Taxonomy" id="2802975"/>
    <lineage>
        <taxon>Bacteria</taxon>
        <taxon>Pseudomonadati</taxon>
        <taxon>Thermodesulfobacteriota</taxon>
        <taxon>Desulfuromonadia</taxon>
        <taxon>Desulfuromonadales</taxon>
        <taxon>Desulfuromonadaceae</taxon>
        <taxon>Desulfuromonas</taxon>
    </lineage>
</organism>
<reference evidence="1 2" key="1">
    <citation type="journal article" date="2016" name="C (Basel)">
        <title>Selective Growth of and Electricity Production by Marine Exoelectrogenic Bacteria in Self-Aggregated Hydrogel of Microbially Reduced Graphene Oxide.</title>
        <authorList>
            <person name="Yoshida N."/>
            <person name="Goto Y."/>
            <person name="Miyata Y."/>
        </authorList>
    </citation>
    <scope>NUCLEOTIDE SEQUENCE [LARGE SCALE GENOMIC DNA]</scope>
    <source>
        <strain evidence="1 2">NIT-T3</strain>
    </source>
</reference>
<accession>A0ABM8HWH0</accession>
<name>A0ABM8HWH0_9BACT</name>
<keyword evidence="2" id="KW-1185">Reference proteome</keyword>
<evidence type="ECO:0000313" key="2">
    <source>
        <dbReference type="Proteomes" id="UP001319827"/>
    </source>
</evidence>
<gene>
    <name evidence="1" type="ORF">DESUT3_21300</name>
</gene>
<reference evidence="1 2" key="2">
    <citation type="journal article" date="2021" name="Int. J. Syst. Evol. Microbiol.">
        <title>Isolation and Polyphasic Characterization of Desulfuromonas versatilis sp. Nov., an Electrogenic Bacteria Capable of Versatile Metabolism Isolated from a Graphene Oxide-Reducing Enrichment Culture.</title>
        <authorList>
            <person name="Xie L."/>
            <person name="Yoshida N."/>
            <person name="Ishii S."/>
            <person name="Meng L."/>
        </authorList>
    </citation>
    <scope>NUCLEOTIDE SEQUENCE [LARGE SCALE GENOMIC DNA]</scope>
    <source>
        <strain evidence="1 2">NIT-T3</strain>
    </source>
</reference>
<dbReference type="Proteomes" id="UP001319827">
    <property type="component" value="Chromosome"/>
</dbReference>
<sequence length="118" mass="13111">MGGVVEMTIENCCLAYIDLNMVRAGVVQHPGHWEHGGYQEIQNPRDRYGIIDHQGLMQLCGFSSPGQFRESYRRWVDALQGAGGCYREGCWTESVAVGNSEFVTPGNKPGSDQVNYPK</sequence>
<dbReference type="EMBL" id="AP024355">
    <property type="protein sequence ID" value="BCR05061.1"/>
    <property type="molecule type" value="Genomic_DNA"/>
</dbReference>